<dbReference type="HOGENOM" id="CLU_036604_2_0_12"/>
<dbReference type="Proteomes" id="UP000005632">
    <property type="component" value="Chromosome"/>
</dbReference>
<dbReference type="InterPro" id="IPR000600">
    <property type="entry name" value="ROK"/>
</dbReference>
<dbReference type="AlphaFoldDB" id="G8QTE1"/>
<organism evidence="1 2">
    <name type="scientific">Sphaerochaeta pleomorpha (strain ATCC BAA-1885 / DSM 22778 / Grapes)</name>
    <dbReference type="NCBI Taxonomy" id="158190"/>
    <lineage>
        <taxon>Bacteria</taxon>
        <taxon>Pseudomonadati</taxon>
        <taxon>Spirochaetota</taxon>
        <taxon>Spirochaetia</taxon>
        <taxon>Spirochaetales</taxon>
        <taxon>Sphaerochaetaceae</taxon>
        <taxon>Sphaerochaeta</taxon>
    </lineage>
</organism>
<dbReference type="OrthoDB" id="9795247at2"/>
<dbReference type="EMBL" id="CP003155">
    <property type="protein sequence ID" value="AEV30182.1"/>
    <property type="molecule type" value="Genomic_DNA"/>
</dbReference>
<dbReference type="PANTHER" id="PTHR18964">
    <property type="entry name" value="ROK (REPRESSOR, ORF, KINASE) FAMILY"/>
    <property type="match status" value="1"/>
</dbReference>
<name>G8QTE1_SPHPG</name>
<dbReference type="RefSeq" id="WP_014271023.1">
    <property type="nucleotide sequence ID" value="NC_016633.1"/>
</dbReference>
<evidence type="ECO:0000313" key="2">
    <source>
        <dbReference type="Proteomes" id="UP000005632"/>
    </source>
</evidence>
<accession>G8QTE1</accession>
<dbReference type="STRING" id="158190.SpiGrapes_2412"/>
<gene>
    <name evidence="1" type="ordered locus">SpiGrapes_2412</name>
</gene>
<dbReference type="eggNOG" id="COG1940">
    <property type="taxonomic scope" value="Bacteria"/>
</dbReference>
<keyword evidence="1" id="KW-0808">Transferase</keyword>
<dbReference type="SUPFAM" id="SSF53067">
    <property type="entry name" value="Actin-like ATPase domain"/>
    <property type="match status" value="1"/>
</dbReference>
<proteinExistence type="predicted"/>
<dbReference type="PANTHER" id="PTHR18964:SF169">
    <property type="entry name" value="N-ACETYLMANNOSAMINE KINASE"/>
    <property type="match status" value="1"/>
</dbReference>
<protein>
    <submittedName>
        <fullName evidence="1">Transcriptional regulator/sugar kinase</fullName>
    </submittedName>
</protein>
<evidence type="ECO:0000313" key="1">
    <source>
        <dbReference type="EMBL" id="AEV30182.1"/>
    </source>
</evidence>
<dbReference type="InterPro" id="IPR043129">
    <property type="entry name" value="ATPase_NBD"/>
</dbReference>
<dbReference type="Pfam" id="PF00480">
    <property type="entry name" value="ROK"/>
    <property type="match status" value="1"/>
</dbReference>
<reference evidence="1 2" key="1">
    <citation type="submission" date="2011-11" db="EMBL/GenBank/DDBJ databases">
        <title>Complete sequence of Spirochaeta sp. grapes.</title>
        <authorList>
            <consortium name="US DOE Joint Genome Institute"/>
            <person name="Lucas S."/>
            <person name="Han J."/>
            <person name="Lapidus A."/>
            <person name="Cheng J.-F."/>
            <person name="Goodwin L."/>
            <person name="Pitluck S."/>
            <person name="Peters L."/>
            <person name="Ovchinnikova G."/>
            <person name="Munk A.C."/>
            <person name="Detter J.C."/>
            <person name="Han C."/>
            <person name="Tapia R."/>
            <person name="Land M."/>
            <person name="Hauser L."/>
            <person name="Kyrpides N."/>
            <person name="Ivanova N."/>
            <person name="Pagani I."/>
            <person name="Ritalahtilisa K."/>
            <person name="Loeffler F."/>
            <person name="Woyke T."/>
        </authorList>
    </citation>
    <scope>NUCLEOTIDE SEQUENCE [LARGE SCALE GENOMIC DNA]</scope>
    <source>
        <strain evidence="2">ATCC BAA-1885 / DSM 22778 / Grapes</strain>
    </source>
</reference>
<dbReference type="GO" id="GO:0016301">
    <property type="term" value="F:kinase activity"/>
    <property type="evidence" value="ECO:0007669"/>
    <property type="project" value="UniProtKB-KW"/>
</dbReference>
<sequence>MQYKLALDVGGTFIKSALVDTEGMIIESTLGESPTNSNGKPEEILDSFKSILERNRSLASFTEVGICIPGPFDYENGIFNMTQKFTSVRGMSLSPVFSAEGLEVKYLHDSTAFLLGEIAEGAARGFDRPCGIMLGTGFGFTMSHGGRILINQEQRPCFSLWNKKFRDGIVEDTISRKAIRERYAKLSGDFSMPDVREIAALATGGDKNALAVFRDVGESIGEVISSYIPKKAYDFLVMGGQISKAFDLMAPYIGLEIPVSRAANISDAAIRGVGRYLALGKDACTRVTTEKEALACWS</sequence>
<keyword evidence="1" id="KW-0418">Kinase</keyword>
<dbReference type="Gene3D" id="3.30.420.40">
    <property type="match status" value="2"/>
</dbReference>
<keyword evidence="2" id="KW-1185">Reference proteome</keyword>
<dbReference type="KEGG" id="sgp:SpiGrapes_2412"/>